<protein>
    <submittedName>
        <fullName evidence="1">Uncharacterized protein</fullName>
    </submittedName>
</protein>
<organism evidence="1">
    <name type="scientific">marine sediment metagenome</name>
    <dbReference type="NCBI Taxonomy" id="412755"/>
    <lineage>
        <taxon>unclassified sequences</taxon>
        <taxon>metagenomes</taxon>
        <taxon>ecological metagenomes</taxon>
    </lineage>
</organism>
<reference evidence="1" key="1">
    <citation type="journal article" date="2014" name="Front. Microbiol.">
        <title>High frequency of phylogenetically diverse reductive dehalogenase-homologous genes in deep subseafloor sedimentary metagenomes.</title>
        <authorList>
            <person name="Kawai M."/>
            <person name="Futagami T."/>
            <person name="Toyoda A."/>
            <person name="Takaki Y."/>
            <person name="Nishi S."/>
            <person name="Hori S."/>
            <person name="Arai W."/>
            <person name="Tsubouchi T."/>
            <person name="Morono Y."/>
            <person name="Uchiyama I."/>
            <person name="Ito T."/>
            <person name="Fujiyama A."/>
            <person name="Inagaki F."/>
            <person name="Takami H."/>
        </authorList>
    </citation>
    <scope>NUCLEOTIDE SEQUENCE</scope>
    <source>
        <strain evidence="1">Expedition CK06-06</strain>
    </source>
</reference>
<proteinExistence type="predicted"/>
<feature type="non-terminal residue" evidence="1">
    <location>
        <position position="117"/>
    </location>
</feature>
<name>X1BLB2_9ZZZZ</name>
<comment type="caution">
    <text evidence="1">The sequence shown here is derived from an EMBL/GenBank/DDBJ whole genome shotgun (WGS) entry which is preliminary data.</text>
</comment>
<evidence type="ECO:0000313" key="1">
    <source>
        <dbReference type="EMBL" id="GAG96709.1"/>
    </source>
</evidence>
<dbReference type="AlphaFoldDB" id="X1BLB2"/>
<sequence length="117" mass="12025">MNYITNLDFLQTDGAGNLSFAPGGGGAGDVTAAAVLADHTLIRGDGGAKGIQDSGIDIDDADNITLPDGASINLQEDITFLGATTENLIKFPDNLPDALSFMEGANLYQTFVTTDGS</sequence>
<gene>
    <name evidence="1" type="ORF">S01H4_47138</name>
</gene>
<accession>X1BLB2</accession>
<dbReference type="EMBL" id="BART01026421">
    <property type="protein sequence ID" value="GAG96709.1"/>
    <property type="molecule type" value="Genomic_DNA"/>
</dbReference>